<evidence type="ECO:0008006" key="3">
    <source>
        <dbReference type="Google" id="ProtNLM"/>
    </source>
</evidence>
<gene>
    <name evidence="1" type="ORF">TTHERM_00069190</name>
</gene>
<sequence>MEYYDNLENIQKQLTDNLSNKCLRVELSPYLTEPQLNNFKFLMKDLEYDSLFITSWEQNIWKKEGFTKLSNFYSDLCHLKKFGLKIFVNDLNPVGSEILAQGLSNLNNIQELTLDLTSCPVQDQGLNYFLEAISQLDKLQSISLLLDEIKIGKNGIEGIFNTIQKNICLKKLEISFDTNTTSKFYQEISNGLQKLIGLEKLIIQVKAEKQSQIYEITNSIQILENLKYLLLEIQSNEKLVDLDIQIIGMLDKLQNLSTLYFYVHSYKNNLHKNKLLILSYLNQRQKIIDFKINHEEKQQENVKLIQKTKKIKQLVFVDFFE</sequence>
<dbReference type="Proteomes" id="UP000009168">
    <property type="component" value="Unassembled WGS sequence"/>
</dbReference>
<reference evidence="2" key="1">
    <citation type="journal article" date="2006" name="PLoS Biol.">
        <title>Macronuclear genome sequence of the ciliate Tetrahymena thermophila, a model eukaryote.</title>
        <authorList>
            <person name="Eisen J.A."/>
            <person name="Coyne R.S."/>
            <person name="Wu M."/>
            <person name="Wu D."/>
            <person name="Thiagarajan M."/>
            <person name="Wortman J.R."/>
            <person name="Badger J.H."/>
            <person name="Ren Q."/>
            <person name="Amedeo P."/>
            <person name="Jones K.M."/>
            <person name="Tallon L.J."/>
            <person name="Delcher A.L."/>
            <person name="Salzberg S.L."/>
            <person name="Silva J.C."/>
            <person name="Haas B.J."/>
            <person name="Majoros W.H."/>
            <person name="Farzad M."/>
            <person name="Carlton J.M."/>
            <person name="Smith R.K. Jr."/>
            <person name="Garg J."/>
            <person name="Pearlman R.E."/>
            <person name="Karrer K.M."/>
            <person name="Sun L."/>
            <person name="Manning G."/>
            <person name="Elde N.C."/>
            <person name="Turkewitz A.P."/>
            <person name="Asai D.J."/>
            <person name="Wilkes D.E."/>
            <person name="Wang Y."/>
            <person name="Cai H."/>
            <person name="Collins K."/>
            <person name="Stewart B.A."/>
            <person name="Lee S.R."/>
            <person name="Wilamowska K."/>
            <person name="Weinberg Z."/>
            <person name="Ruzzo W.L."/>
            <person name="Wloga D."/>
            <person name="Gaertig J."/>
            <person name="Frankel J."/>
            <person name="Tsao C.-C."/>
            <person name="Gorovsky M.A."/>
            <person name="Keeling P.J."/>
            <person name="Waller R.F."/>
            <person name="Patron N.J."/>
            <person name="Cherry J.M."/>
            <person name="Stover N.A."/>
            <person name="Krieger C.J."/>
            <person name="del Toro C."/>
            <person name="Ryder H.F."/>
            <person name="Williamson S.C."/>
            <person name="Barbeau R.A."/>
            <person name="Hamilton E.P."/>
            <person name="Orias E."/>
        </authorList>
    </citation>
    <scope>NUCLEOTIDE SEQUENCE [LARGE SCALE GENOMIC DNA]</scope>
    <source>
        <strain evidence="2">SB210</strain>
    </source>
</reference>
<evidence type="ECO:0000313" key="2">
    <source>
        <dbReference type="Proteomes" id="UP000009168"/>
    </source>
</evidence>
<keyword evidence="2" id="KW-1185">Reference proteome</keyword>
<dbReference type="Gene3D" id="3.80.10.10">
    <property type="entry name" value="Ribonuclease Inhibitor"/>
    <property type="match status" value="1"/>
</dbReference>
<accession>I7LTY2</accession>
<dbReference type="SUPFAM" id="SSF52047">
    <property type="entry name" value="RNI-like"/>
    <property type="match status" value="1"/>
</dbReference>
<proteinExistence type="predicted"/>
<dbReference type="EMBL" id="GG662853">
    <property type="protein sequence ID" value="EAR87512.2"/>
    <property type="molecule type" value="Genomic_DNA"/>
</dbReference>
<dbReference type="KEGG" id="tet:TTHERM_00069190"/>
<dbReference type="GeneID" id="7829046"/>
<protein>
    <recommendedName>
        <fullName evidence="3">Kinase domain protein</fullName>
    </recommendedName>
</protein>
<name>I7LTY2_TETTS</name>
<dbReference type="RefSeq" id="XP_001007757.2">
    <property type="nucleotide sequence ID" value="XM_001007757.2"/>
</dbReference>
<dbReference type="OrthoDB" id="291312at2759"/>
<organism evidence="1 2">
    <name type="scientific">Tetrahymena thermophila (strain SB210)</name>
    <dbReference type="NCBI Taxonomy" id="312017"/>
    <lineage>
        <taxon>Eukaryota</taxon>
        <taxon>Sar</taxon>
        <taxon>Alveolata</taxon>
        <taxon>Ciliophora</taxon>
        <taxon>Intramacronucleata</taxon>
        <taxon>Oligohymenophorea</taxon>
        <taxon>Hymenostomatida</taxon>
        <taxon>Tetrahymenina</taxon>
        <taxon>Tetrahymenidae</taxon>
        <taxon>Tetrahymena</taxon>
    </lineage>
</organism>
<evidence type="ECO:0000313" key="1">
    <source>
        <dbReference type="EMBL" id="EAR87512.2"/>
    </source>
</evidence>
<dbReference type="AlphaFoldDB" id="I7LTY2"/>
<dbReference type="InterPro" id="IPR032675">
    <property type="entry name" value="LRR_dom_sf"/>
</dbReference>
<dbReference type="InParanoid" id="I7LTY2"/>